<dbReference type="Gene3D" id="3.30.1360.20">
    <property type="entry name" value="Transcriptional coactivator/pterin dehydratase"/>
    <property type="match status" value="1"/>
</dbReference>
<dbReference type="InterPro" id="IPR001533">
    <property type="entry name" value="Pterin_deHydtase"/>
</dbReference>
<sequence length="114" mass="12358">MSINLLVAQCDPRPAALPEADLQPWLAKVPGWQLVKSDDMPPALEAHFGFDNFYQTMAFVNAVADIAHGQDHHPDMIVSYGACTLRLWTHAVNALSVNDFICAAQISALPESGA</sequence>
<evidence type="ECO:0000256" key="4">
    <source>
        <dbReference type="ARBA" id="ARBA00023239"/>
    </source>
</evidence>
<dbReference type="RefSeq" id="WP_273598334.1">
    <property type="nucleotide sequence ID" value="NZ_JAQQXS010000022.1"/>
</dbReference>
<dbReference type="Proteomes" id="UP001219862">
    <property type="component" value="Unassembled WGS sequence"/>
</dbReference>
<gene>
    <name evidence="5" type="ORF">PRZ01_18565</name>
</gene>
<evidence type="ECO:0000313" key="6">
    <source>
        <dbReference type="Proteomes" id="UP001219862"/>
    </source>
</evidence>
<evidence type="ECO:0000313" key="5">
    <source>
        <dbReference type="EMBL" id="MDC8787196.1"/>
    </source>
</evidence>
<keyword evidence="4" id="KW-0456">Lyase</keyword>
<reference evidence="5 6" key="1">
    <citation type="submission" date="2022-10" db="EMBL/GenBank/DDBJ databases">
        <title>paucibacter sp. hw8 Genome sequencing.</title>
        <authorList>
            <person name="Park S."/>
        </authorList>
    </citation>
    <scope>NUCLEOTIDE SEQUENCE [LARGE SCALE GENOMIC DNA]</scope>
    <source>
        <strain evidence="6">hw8</strain>
    </source>
</reference>
<accession>A0ABT5KW84</accession>
<dbReference type="CDD" id="cd00913">
    <property type="entry name" value="PCD_DCoH_subfamily_a"/>
    <property type="match status" value="1"/>
</dbReference>
<comment type="similarity">
    <text evidence="2">Belongs to the pterin-4-alpha-carbinolamine dehydratase family.</text>
</comment>
<dbReference type="SUPFAM" id="SSF55248">
    <property type="entry name" value="PCD-like"/>
    <property type="match status" value="1"/>
</dbReference>
<evidence type="ECO:0000256" key="3">
    <source>
        <dbReference type="ARBA" id="ARBA00013252"/>
    </source>
</evidence>
<evidence type="ECO:0000256" key="2">
    <source>
        <dbReference type="ARBA" id="ARBA00006472"/>
    </source>
</evidence>
<dbReference type="InterPro" id="IPR036428">
    <property type="entry name" value="PCD_sf"/>
</dbReference>
<dbReference type="EC" id="4.2.1.96" evidence="3"/>
<comment type="catalytic activity">
    <reaction evidence="1">
        <text>(4aS,6R)-4a-hydroxy-L-erythro-5,6,7,8-tetrahydrobiopterin = (6R)-L-erythro-6,7-dihydrobiopterin + H2O</text>
        <dbReference type="Rhea" id="RHEA:11920"/>
        <dbReference type="ChEBI" id="CHEBI:15377"/>
        <dbReference type="ChEBI" id="CHEBI:15642"/>
        <dbReference type="ChEBI" id="CHEBI:43120"/>
        <dbReference type="EC" id="4.2.1.96"/>
    </reaction>
</comment>
<organism evidence="5 6">
    <name type="scientific">Roseateles koreensis</name>
    <dbReference type="NCBI Taxonomy" id="2987526"/>
    <lineage>
        <taxon>Bacteria</taxon>
        <taxon>Pseudomonadati</taxon>
        <taxon>Pseudomonadota</taxon>
        <taxon>Betaproteobacteria</taxon>
        <taxon>Burkholderiales</taxon>
        <taxon>Sphaerotilaceae</taxon>
        <taxon>Roseateles</taxon>
    </lineage>
</organism>
<dbReference type="EMBL" id="JAQQXS010000022">
    <property type="protein sequence ID" value="MDC8787196.1"/>
    <property type="molecule type" value="Genomic_DNA"/>
</dbReference>
<comment type="caution">
    <text evidence="5">The sequence shown here is derived from an EMBL/GenBank/DDBJ whole genome shotgun (WGS) entry which is preliminary data.</text>
</comment>
<evidence type="ECO:0000256" key="1">
    <source>
        <dbReference type="ARBA" id="ARBA00001554"/>
    </source>
</evidence>
<protein>
    <recommendedName>
        <fullName evidence="3">4a-hydroxytetrahydrobiopterin dehydratase</fullName>
        <ecNumber evidence="3">4.2.1.96</ecNumber>
    </recommendedName>
</protein>
<proteinExistence type="inferred from homology"/>
<dbReference type="Pfam" id="PF01329">
    <property type="entry name" value="Pterin_4a"/>
    <property type="match status" value="1"/>
</dbReference>
<dbReference type="PANTHER" id="PTHR12599:SF0">
    <property type="entry name" value="PTERIN-4-ALPHA-CARBINOLAMINE DEHYDRATASE"/>
    <property type="match status" value="1"/>
</dbReference>
<keyword evidence="6" id="KW-1185">Reference proteome</keyword>
<dbReference type="PANTHER" id="PTHR12599">
    <property type="entry name" value="PTERIN-4-ALPHA-CARBINOLAMINE DEHYDRATASE"/>
    <property type="match status" value="1"/>
</dbReference>
<name>A0ABT5KW84_9BURK</name>